<dbReference type="AlphaFoldDB" id="A0AAF1JZ60"/>
<sequence>MASKVAYLAENFGGVDLAWRRPMPELLLATGGNVGNLAFWHAARLLFDADEVHLISRDTRPDQVPASVEVFVIPAANFLHAGADLGRLAALVRALDRPCLVLGLGAQAESEDAPPVLKPGTLDFLWEVSRRSPSIYVRGQFTQDFCRALGVENTTVLGCPSLLINPDMEIGVTIEARIAALAGGSGPYAVHAACIKPGLQSVERELTRLVLLHPGSAWIVQRPVELMKPIQGEAMRGDTETAYFQRCAEFLGFPSTTALTQFLRVHGRVPSSVNDWAHGLRRFTAGVNTRIHGTMIGLAAGLPSLCICHDTRTRELAAQLRVPHLAQRDLIEHRYSVPALFAATKFSGSHFDAGRGAAAAGHVAAIRSVGLKPSRHLLGFLDA</sequence>
<evidence type="ECO:0000313" key="3">
    <source>
        <dbReference type="Proteomes" id="UP001196068"/>
    </source>
</evidence>
<protein>
    <submittedName>
        <fullName evidence="2">Polysaccharide pyruvyl transferase family protein</fullName>
    </submittedName>
</protein>
<gene>
    <name evidence="2" type="ORF">GXW79_16980</name>
</gene>
<dbReference type="InterPro" id="IPR007345">
    <property type="entry name" value="Polysacch_pyruvyl_Trfase"/>
</dbReference>
<dbReference type="Pfam" id="PF04230">
    <property type="entry name" value="PS_pyruv_trans"/>
    <property type="match status" value="1"/>
</dbReference>
<accession>A0AAF1JZ60</accession>
<organism evidence="2 3">
    <name type="scientific">Plastoroseomonas arctica</name>
    <dbReference type="NCBI Taxonomy" id="1509237"/>
    <lineage>
        <taxon>Bacteria</taxon>
        <taxon>Pseudomonadati</taxon>
        <taxon>Pseudomonadota</taxon>
        <taxon>Alphaproteobacteria</taxon>
        <taxon>Acetobacterales</taxon>
        <taxon>Acetobacteraceae</taxon>
        <taxon>Plastoroseomonas</taxon>
    </lineage>
</organism>
<feature type="domain" description="Polysaccharide pyruvyl transferase" evidence="1">
    <location>
        <begin position="33"/>
        <end position="307"/>
    </location>
</feature>
<name>A0AAF1JZ60_9PROT</name>
<comment type="caution">
    <text evidence="2">The sequence shown here is derived from an EMBL/GenBank/DDBJ whole genome shotgun (WGS) entry which is preliminary data.</text>
</comment>
<keyword evidence="2" id="KW-0808">Transferase</keyword>
<dbReference type="Proteomes" id="UP001196068">
    <property type="component" value="Unassembled WGS sequence"/>
</dbReference>
<dbReference type="GO" id="GO:0016740">
    <property type="term" value="F:transferase activity"/>
    <property type="evidence" value="ECO:0007669"/>
    <property type="project" value="UniProtKB-KW"/>
</dbReference>
<reference evidence="2" key="1">
    <citation type="submission" date="2020-01" db="EMBL/GenBank/DDBJ databases">
        <authorList>
            <person name="Rat A."/>
        </authorList>
    </citation>
    <scope>NUCLEOTIDE SEQUENCE</scope>
    <source>
        <strain evidence="2">LMG 28251</strain>
    </source>
</reference>
<evidence type="ECO:0000313" key="2">
    <source>
        <dbReference type="EMBL" id="MBR0656776.1"/>
    </source>
</evidence>
<proteinExistence type="predicted"/>
<keyword evidence="3" id="KW-1185">Reference proteome</keyword>
<dbReference type="EMBL" id="JAAEDH010000022">
    <property type="protein sequence ID" value="MBR0656776.1"/>
    <property type="molecule type" value="Genomic_DNA"/>
</dbReference>
<evidence type="ECO:0000259" key="1">
    <source>
        <dbReference type="Pfam" id="PF04230"/>
    </source>
</evidence>
<reference evidence="2" key="2">
    <citation type="journal article" date="2021" name="Syst. Appl. Microbiol.">
        <title>Roseomonas hellenica sp. nov., isolated from roots of wild-growing Alkanna tinctoria.</title>
        <authorList>
            <person name="Rat A."/>
            <person name="Naranjo H.D."/>
            <person name="Lebbe L."/>
            <person name="Cnockaert M."/>
            <person name="Krigas N."/>
            <person name="Grigoriadou K."/>
            <person name="Maloupa E."/>
            <person name="Willems A."/>
        </authorList>
    </citation>
    <scope>NUCLEOTIDE SEQUENCE</scope>
    <source>
        <strain evidence="2">LMG 28251</strain>
    </source>
</reference>
<dbReference type="RefSeq" id="WP_211875645.1">
    <property type="nucleotide sequence ID" value="NZ_JAAEDH010000022.1"/>
</dbReference>